<organism evidence="1">
    <name type="scientific">Bacteroides ovatus</name>
    <dbReference type="NCBI Taxonomy" id="28116"/>
    <lineage>
        <taxon>Bacteria</taxon>
        <taxon>Pseudomonadati</taxon>
        <taxon>Bacteroidota</taxon>
        <taxon>Bacteroidia</taxon>
        <taxon>Bacteroidales</taxon>
        <taxon>Bacteroidaceae</taxon>
        <taxon>Bacteroides</taxon>
    </lineage>
</organism>
<dbReference type="AlphaFoldDB" id="A0A641RYS1"/>
<comment type="caution">
    <text evidence="1">The sequence shown here is derived from an EMBL/GenBank/DDBJ whole genome shotgun (WGS) entry which is preliminary data.</text>
</comment>
<accession>A0A641RYS1</accession>
<dbReference type="PANTHER" id="PTHR32329:SF4">
    <property type="entry name" value="ACTIVATOR OF 2-HYDROXYACYL-COA DEHYDRATASE"/>
    <property type="match status" value="1"/>
</dbReference>
<sequence length="483" mass="54435">GDIQYMQMTSFGCGPDAFLIDEVRNLLKRYGKNLTLLKIDDVNNIGSIKLRVRSLVESLNFSLKHSQAKDPEPFVSTAPFTKKDKKKKILAPFFTPFISPLIPSIMKVAGYEMETLPLSDTASCDWGLKYSNNEVCYPATLIVGDIVKAFKSGRYDPANTCVAITQTGGQCRASNYISLIKKALIENGYTNTPVVSVAFGSGIENEQSGFKVNWLKVLPIILASVLYSDCIAKFYYAAVVREKERGQAARLRDLYLDTAQPIIQKNKPEDLLSYLYLAARDFNKICEQRSCHKVGIVGEIFLKFNPFAQKDVTSWLINQKIEVIPPLISDFFMQGFVNLKVRQNQHLQRKLTPDFVIDWLYKKVQKQINKVNEIGKNFNYFTPFESIFEKAEKAKQVISPGTQFGEGWLISGEILSFASQGVNHVISLQPFGCIANHIVEKGIEKRIKSLCPQMNILSLDFDSSVSDVNITNRLLLFIDNINN</sequence>
<gene>
    <name evidence="1" type="ORF">F3D60_22475</name>
</gene>
<name>A0A641RYS1_BACOV</name>
<protein>
    <submittedName>
        <fullName evidence="1">2-hydroxyglutaryl-CoA dehydratase</fullName>
    </submittedName>
</protein>
<proteinExistence type="predicted"/>
<dbReference type="EMBL" id="VWKO01000215">
    <property type="protein sequence ID" value="KAA4024640.1"/>
    <property type="molecule type" value="Genomic_DNA"/>
</dbReference>
<dbReference type="PANTHER" id="PTHR32329">
    <property type="entry name" value="BIFUNCTIONAL PROTEIN [INCLUDES 2-HYDROXYACYL-COA DEHYDRATASE (N-TER) AND ITS ACTIVATOR DOMAIN (C_TERM)-RELATED"/>
    <property type="match status" value="1"/>
</dbReference>
<evidence type="ECO:0000313" key="1">
    <source>
        <dbReference type="EMBL" id="KAA4024640.1"/>
    </source>
</evidence>
<reference evidence="1" key="1">
    <citation type="journal article" date="2019" name="Nat. Med.">
        <title>A library of human gut bacterial isolates paired with longitudinal multiomics data enables mechanistic microbiome research.</title>
        <authorList>
            <person name="Poyet M."/>
            <person name="Groussin M."/>
            <person name="Gibbons S.M."/>
            <person name="Avila-Pacheco J."/>
            <person name="Jiang X."/>
            <person name="Kearney S.M."/>
            <person name="Perrotta A.R."/>
            <person name="Berdy B."/>
            <person name="Zhao S."/>
            <person name="Lieberman T.D."/>
            <person name="Swanson P.K."/>
            <person name="Smith M."/>
            <person name="Roesemann S."/>
            <person name="Alexander J.E."/>
            <person name="Rich S.A."/>
            <person name="Livny J."/>
            <person name="Vlamakis H."/>
            <person name="Clish C."/>
            <person name="Bullock K."/>
            <person name="Deik A."/>
            <person name="Scott J."/>
            <person name="Pierce K.A."/>
            <person name="Xavier R.J."/>
            <person name="Alm E.J."/>
        </authorList>
    </citation>
    <scope>NUCLEOTIDE SEQUENCE</scope>
    <source>
        <strain evidence="1">BIOML-A147</strain>
    </source>
</reference>
<dbReference type="InterPro" id="IPR051805">
    <property type="entry name" value="Dehydratase_Activator_Redct"/>
</dbReference>
<feature type="non-terminal residue" evidence="1">
    <location>
        <position position="1"/>
    </location>
</feature>